<evidence type="ECO:0000313" key="9">
    <source>
        <dbReference type="Proteomes" id="UP001529510"/>
    </source>
</evidence>
<dbReference type="Pfam" id="PF07679">
    <property type="entry name" value="I-set"/>
    <property type="match status" value="1"/>
</dbReference>
<dbReference type="EMBL" id="JAMKFB020000009">
    <property type="protein sequence ID" value="KAL0184738.1"/>
    <property type="molecule type" value="Genomic_DNA"/>
</dbReference>
<keyword evidence="3" id="KW-0597">Phosphoprotein</keyword>
<dbReference type="GO" id="GO:0005737">
    <property type="term" value="C:cytoplasm"/>
    <property type="evidence" value="ECO:0007669"/>
    <property type="project" value="UniProtKB-SubCell"/>
</dbReference>
<dbReference type="InterPro" id="IPR013783">
    <property type="entry name" value="Ig-like_fold"/>
</dbReference>
<dbReference type="SMART" id="SM00408">
    <property type="entry name" value="IGc2"/>
    <property type="match status" value="1"/>
</dbReference>
<dbReference type="InterPro" id="IPR007110">
    <property type="entry name" value="Ig-like_dom"/>
</dbReference>
<dbReference type="AlphaFoldDB" id="A0ABD0QEX7"/>
<dbReference type="SUPFAM" id="SSF48726">
    <property type="entry name" value="Immunoglobulin"/>
    <property type="match status" value="1"/>
</dbReference>
<accession>A0ABD0QEX7</accession>
<dbReference type="Gene3D" id="2.60.40.10">
    <property type="entry name" value="Immunoglobulins"/>
    <property type="match status" value="1"/>
</dbReference>
<evidence type="ECO:0000256" key="6">
    <source>
        <dbReference type="ARBA" id="ARBA00023319"/>
    </source>
</evidence>
<keyword evidence="9" id="KW-1185">Reference proteome</keyword>
<evidence type="ECO:0000256" key="1">
    <source>
        <dbReference type="ARBA" id="ARBA00004496"/>
    </source>
</evidence>
<dbReference type="InterPro" id="IPR013098">
    <property type="entry name" value="Ig_I-set"/>
</dbReference>
<feature type="non-terminal residue" evidence="8">
    <location>
        <position position="1"/>
    </location>
</feature>
<keyword evidence="5" id="KW-1015">Disulfide bond</keyword>
<dbReference type="InterPro" id="IPR003598">
    <property type="entry name" value="Ig_sub2"/>
</dbReference>
<dbReference type="FunFam" id="2.60.40.10:FF:000211">
    <property type="entry name" value="Obscurin-like protein 1"/>
    <property type="match status" value="1"/>
</dbReference>
<evidence type="ECO:0000256" key="3">
    <source>
        <dbReference type="ARBA" id="ARBA00022553"/>
    </source>
</evidence>
<dbReference type="PROSITE" id="PS50835">
    <property type="entry name" value="IG_LIKE"/>
    <property type="match status" value="1"/>
</dbReference>
<comment type="subcellular location">
    <subcellularLocation>
        <location evidence="1">Cytoplasm</location>
    </subcellularLocation>
</comment>
<dbReference type="InterPro" id="IPR003599">
    <property type="entry name" value="Ig_sub"/>
</dbReference>
<organism evidence="8 9">
    <name type="scientific">Cirrhinus mrigala</name>
    <name type="common">Mrigala</name>
    <dbReference type="NCBI Taxonomy" id="683832"/>
    <lineage>
        <taxon>Eukaryota</taxon>
        <taxon>Metazoa</taxon>
        <taxon>Chordata</taxon>
        <taxon>Craniata</taxon>
        <taxon>Vertebrata</taxon>
        <taxon>Euteleostomi</taxon>
        <taxon>Actinopterygii</taxon>
        <taxon>Neopterygii</taxon>
        <taxon>Teleostei</taxon>
        <taxon>Ostariophysi</taxon>
        <taxon>Cypriniformes</taxon>
        <taxon>Cyprinidae</taxon>
        <taxon>Labeoninae</taxon>
        <taxon>Labeonini</taxon>
        <taxon>Cirrhinus</taxon>
    </lineage>
</organism>
<evidence type="ECO:0000313" key="8">
    <source>
        <dbReference type="EMBL" id="KAL0184738.1"/>
    </source>
</evidence>
<feature type="domain" description="Ig-like" evidence="7">
    <location>
        <begin position="1"/>
        <end position="91"/>
    </location>
</feature>
<comment type="caution">
    <text evidence="8">The sequence shown here is derived from an EMBL/GenBank/DDBJ whole genome shotgun (WGS) entry which is preliminary data.</text>
</comment>
<feature type="non-terminal residue" evidence="8">
    <location>
        <position position="91"/>
    </location>
</feature>
<protein>
    <recommendedName>
        <fullName evidence="7">Ig-like domain-containing protein</fullName>
    </recommendedName>
</protein>
<dbReference type="SMART" id="SM00409">
    <property type="entry name" value="IG"/>
    <property type="match status" value="1"/>
</dbReference>
<dbReference type="InterPro" id="IPR052385">
    <property type="entry name" value="Obscurin/Obscurin-like_Reg"/>
</dbReference>
<dbReference type="InterPro" id="IPR036179">
    <property type="entry name" value="Ig-like_dom_sf"/>
</dbReference>
<sequence length="91" mass="10212">PPVTFAYISEDDLHRNIVEQDNLLLCCQVSRSDAIVQWYKDGVELKPSDNVLIEAENTLRRLIVLSAQLSDSGTYTCRAGDSALIFKVNVR</sequence>
<evidence type="ECO:0000259" key="7">
    <source>
        <dbReference type="PROSITE" id="PS50835"/>
    </source>
</evidence>
<dbReference type="Proteomes" id="UP001529510">
    <property type="component" value="Unassembled WGS sequence"/>
</dbReference>
<dbReference type="PANTHER" id="PTHR35971">
    <property type="entry name" value="SI:DKEY-31G6.6"/>
    <property type="match status" value="1"/>
</dbReference>
<gene>
    <name evidence="8" type="ORF">M9458_020434</name>
</gene>
<proteinExistence type="predicted"/>
<keyword evidence="4" id="KW-0677">Repeat</keyword>
<name>A0ABD0QEX7_CIRMR</name>
<keyword evidence="2" id="KW-0963">Cytoplasm</keyword>
<keyword evidence="6" id="KW-0393">Immunoglobulin domain</keyword>
<dbReference type="PANTHER" id="PTHR35971:SF5">
    <property type="entry name" value="OBSCURIN LIKE CYTOSKELETAL ADAPTOR 1"/>
    <property type="match status" value="1"/>
</dbReference>
<reference evidence="8 9" key="1">
    <citation type="submission" date="2024-05" db="EMBL/GenBank/DDBJ databases">
        <title>Genome sequencing and assembly of Indian major carp, Cirrhinus mrigala (Hamilton, 1822).</title>
        <authorList>
            <person name="Mohindra V."/>
            <person name="Chowdhury L.M."/>
            <person name="Lal K."/>
            <person name="Jena J.K."/>
        </authorList>
    </citation>
    <scope>NUCLEOTIDE SEQUENCE [LARGE SCALE GENOMIC DNA]</scope>
    <source>
        <strain evidence="8">CM1030</strain>
        <tissue evidence="8">Blood</tissue>
    </source>
</reference>
<evidence type="ECO:0000256" key="2">
    <source>
        <dbReference type="ARBA" id="ARBA00022490"/>
    </source>
</evidence>
<evidence type="ECO:0000256" key="5">
    <source>
        <dbReference type="ARBA" id="ARBA00023157"/>
    </source>
</evidence>
<evidence type="ECO:0000256" key="4">
    <source>
        <dbReference type="ARBA" id="ARBA00022737"/>
    </source>
</evidence>